<evidence type="ECO:0000313" key="2">
    <source>
        <dbReference type="Proteomes" id="UP001243420"/>
    </source>
</evidence>
<organism evidence="1 2">
    <name type="scientific">Jannaschia ovalis</name>
    <dbReference type="NCBI Taxonomy" id="3038773"/>
    <lineage>
        <taxon>Bacteria</taxon>
        <taxon>Pseudomonadati</taxon>
        <taxon>Pseudomonadota</taxon>
        <taxon>Alphaproteobacteria</taxon>
        <taxon>Rhodobacterales</taxon>
        <taxon>Roseobacteraceae</taxon>
        <taxon>Jannaschia</taxon>
    </lineage>
</organism>
<evidence type="ECO:0000313" key="1">
    <source>
        <dbReference type="EMBL" id="WGH77418.1"/>
    </source>
</evidence>
<dbReference type="EMBL" id="CP122537">
    <property type="protein sequence ID" value="WGH77418.1"/>
    <property type="molecule type" value="Genomic_DNA"/>
</dbReference>
<dbReference type="RefSeq" id="WP_279963992.1">
    <property type="nucleotide sequence ID" value="NZ_CP122537.1"/>
</dbReference>
<sequence>MIEDDAGIDPAPLARAIALAEAHATTGFVQFQTRAPGPGRAVAQDGSVALIDPEVVPLRTTFNLFSRAAAARLLEATDRFDRPIDTFLQMHWVTGVKPLVLWPSGASEASAALGGSVIQLKGGLGAKLRREVLRPLYRAAIRRRSRRAS</sequence>
<reference evidence="1 2" key="1">
    <citation type="submission" date="2023-04" db="EMBL/GenBank/DDBJ databases">
        <title>Jannaschia ovalis sp. nov., a marine bacterium isolated from sea tidal flat.</title>
        <authorList>
            <person name="Kwon D.Y."/>
            <person name="Kim J.-J."/>
        </authorList>
    </citation>
    <scope>NUCLEOTIDE SEQUENCE [LARGE SCALE GENOMIC DNA]</scope>
    <source>
        <strain evidence="1 2">GRR-S6-38</strain>
    </source>
</reference>
<dbReference type="Proteomes" id="UP001243420">
    <property type="component" value="Chromosome"/>
</dbReference>
<gene>
    <name evidence="1" type="ORF">P8627_10195</name>
</gene>
<protein>
    <submittedName>
        <fullName evidence="1">Uncharacterized protein</fullName>
    </submittedName>
</protein>
<keyword evidence="2" id="KW-1185">Reference proteome</keyword>
<accession>A0ABY8LAK5</accession>
<name>A0ABY8LAK5_9RHOB</name>
<proteinExistence type="predicted"/>